<dbReference type="GO" id="GO:0005525">
    <property type="term" value="F:GTP binding"/>
    <property type="evidence" value="ECO:0007669"/>
    <property type="project" value="UniProtKB-KW"/>
</dbReference>
<keyword evidence="3" id="KW-0378">Hydrolase</keyword>
<keyword evidence="4" id="KW-1185">Reference proteome</keyword>
<dbReference type="InterPro" id="IPR001806">
    <property type="entry name" value="Small_GTPase"/>
</dbReference>
<dbReference type="AlphaFoldDB" id="A0A6A4I4P8"/>
<keyword evidence="1" id="KW-0547">Nucleotide-binding</keyword>
<evidence type="ECO:0000256" key="2">
    <source>
        <dbReference type="ARBA" id="ARBA00023134"/>
    </source>
</evidence>
<dbReference type="OrthoDB" id="8830751at2759"/>
<dbReference type="GO" id="GO:0007264">
    <property type="term" value="P:small GTPase-mediated signal transduction"/>
    <property type="evidence" value="ECO:0007669"/>
    <property type="project" value="InterPro"/>
</dbReference>
<evidence type="ECO:0000313" key="4">
    <source>
        <dbReference type="Proteomes" id="UP000799118"/>
    </source>
</evidence>
<dbReference type="EMBL" id="ML769399">
    <property type="protein sequence ID" value="KAE9406892.1"/>
    <property type="molecule type" value="Genomic_DNA"/>
</dbReference>
<keyword evidence="2" id="KW-0342">GTP-binding</keyword>
<reference evidence="3" key="1">
    <citation type="journal article" date="2019" name="Environ. Microbiol.">
        <title>Fungal ecological strategies reflected in gene transcription - a case study of two litter decomposers.</title>
        <authorList>
            <person name="Barbi F."/>
            <person name="Kohler A."/>
            <person name="Barry K."/>
            <person name="Baskaran P."/>
            <person name="Daum C."/>
            <person name="Fauchery L."/>
            <person name="Ihrmark K."/>
            <person name="Kuo A."/>
            <person name="LaButti K."/>
            <person name="Lipzen A."/>
            <person name="Morin E."/>
            <person name="Grigoriev I.V."/>
            <person name="Henrissat B."/>
            <person name="Lindahl B."/>
            <person name="Martin F."/>
        </authorList>
    </citation>
    <scope>NUCLEOTIDE SEQUENCE</scope>
    <source>
        <strain evidence="3">JB14</strain>
    </source>
</reference>
<dbReference type="PANTHER" id="PTHR24072">
    <property type="entry name" value="RHO FAMILY GTPASE"/>
    <property type="match status" value="1"/>
</dbReference>
<dbReference type="PROSITE" id="PS51420">
    <property type="entry name" value="RHO"/>
    <property type="match status" value="1"/>
</dbReference>
<dbReference type="SUPFAM" id="SSF52540">
    <property type="entry name" value="P-loop containing nucleoside triphosphate hydrolases"/>
    <property type="match status" value="1"/>
</dbReference>
<dbReference type="SMART" id="SM00174">
    <property type="entry name" value="RHO"/>
    <property type="match status" value="1"/>
</dbReference>
<dbReference type="InterPro" id="IPR003578">
    <property type="entry name" value="Small_GTPase_Rho"/>
</dbReference>
<evidence type="ECO:0000313" key="3">
    <source>
        <dbReference type="EMBL" id="KAE9406892.1"/>
    </source>
</evidence>
<dbReference type="Pfam" id="PF00071">
    <property type="entry name" value="Ras"/>
    <property type="match status" value="1"/>
</dbReference>
<accession>A0A6A4I4P8</accession>
<gene>
    <name evidence="3" type="ORF">BT96DRAFT_963363</name>
</gene>
<sequence length="147" mass="16744">MKRKLVVGDGKDMTCLLIVYAENRFPEAYIPTVFENYVTQMYNVTQEEYHRLRPFSYPESDVILIMFSIDFPTTHFCENIPLLVGTKTDLQNDNQTKRMLAAQGQTAISPQQSAGMAKYIECSAKTGRALKESVKGRRGKKRPCIVI</sequence>
<protein>
    <submittedName>
        <fullName evidence="3">P-loop containing nucleoside triphosphate hydrolase protein</fullName>
    </submittedName>
</protein>
<evidence type="ECO:0000256" key="1">
    <source>
        <dbReference type="ARBA" id="ARBA00022741"/>
    </source>
</evidence>
<dbReference type="Proteomes" id="UP000799118">
    <property type="component" value="Unassembled WGS sequence"/>
</dbReference>
<name>A0A6A4I4P8_9AGAR</name>
<dbReference type="InterPro" id="IPR027417">
    <property type="entry name" value="P-loop_NTPase"/>
</dbReference>
<dbReference type="Gene3D" id="3.40.50.300">
    <property type="entry name" value="P-loop containing nucleotide triphosphate hydrolases"/>
    <property type="match status" value="1"/>
</dbReference>
<organism evidence="3 4">
    <name type="scientific">Gymnopus androsaceus JB14</name>
    <dbReference type="NCBI Taxonomy" id="1447944"/>
    <lineage>
        <taxon>Eukaryota</taxon>
        <taxon>Fungi</taxon>
        <taxon>Dikarya</taxon>
        <taxon>Basidiomycota</taxon>
        <taxon>Agaricomycotina</taxon>
        <taxon>Agaricomycetes</taxon>
        <taxon>Agaricomycetidae</taxon>
        <taxon>Agaricales</taxon>
        <taxon>Marasmiineae</taxon>
        <taxon>Omphalotaceae</taxon>
        <taxon>Gymnopus</taxon>
    </lineage>
</organism>
<dbReference type="GO" id="GO:0003924">
    <property type="term" value="F:GTPase activity"/>
    <property type="evidence" value="ECO:0007669"/>
    <property type="project" value="InterPro"/>
</dbReference>
<proteinExistence type="predicted"/>